<dbReference type="Gene3D" id="3.40.50.720">
    <property type="entry name" value="NAD(P)-binding Rossmann-like Domain"/>
    <property type="match status" value="1"/>
</dbReference>
<dbReference type="InterPro" id="IPR036291">
    <property type="entry name" value="NAD(P)-bd_dom_sf"/>
</dbReference>
<evidence type="ECO:0000313" key="3">
    <source>
        <dbReference type="EMBL" id="MFC6355709.1"/>
    </source>
</evidence>
<dbReference type="CDD" id="cd05289">
    <property type="entry name" value="MDR_like_2"/>
    <property type="match status" value="1"/>
</dbReference>
<dbReference type="PANTHER" id="PTHR11695">
    <property type="entry name" value="ALCOHOL DEHYDROGENASE RELATED"/>
    <property type="match status" value="1"/>
</dbReference>
<dbReference type="EMBL" id="JBHSTP010000001">
    <property type="protein sequence ID" value="MFC6355709.1"/>
    <property type="molecule type" value="Genomic_DNA"/>
</dbReference>
<protein>
    <submittedName>
        <fullName evidence="3">NADP-dependent oxidoreductase</fullName>
        <ecNumber evidence="3">1.-.-.-</ecNumber>
    </submittedName>
</protein>
<keyword evidence="1 3" id="KW-0560">Oxidoreductase</keyword>
<dbReference type="Proteomes" id="UP001596306">
    <property type="component" value="Unassembled WGS sequence"/>
</dbReference>
<dbReference type="SUPFAM" id="SSF51735">
    <property type="entry name" value="NAD(P)-binding Rossmann-fold domains"/>
    <property type="match status" value="1"/>
</dbReference>
<dbReference type="Pfam" id="PF08240">
    <property type="entry name" value="ADH_N"/>
    <property type="match status" value="1"/>
</dbReference>
<feature type="domain" description="Enoyl reductase (ER)" evidence="2">
    <location>
        <begin position="15"/>
        <end position="313"/>
    </location>
</feature>
<dbReference type="GO" id="GO:0016491">
    <property type="term" value="F:oxidoreductase activity"/>
    <property type="evidence" value="ECO:0007669"/>
    <property type="project" value="UniProtKB-KW"/>
</dbReference>
<gene>
    <name evidence="3" type="ORF">ACFQB0_06270</name>
</gene>
<dbReference type="PANTHER" id="PTHR11695:SF294">
    <property type="entry name" value="RETICULON-4-INTERACTING PROTEIN 1, MITOCHONDRIAL"/>
    <property type="match status" value="1"/>
</dbReference>
<dbReference type="Gene3D" id="3.90.180.10">
    <property type="entry name" value="Medium-chain alcohol dehydrogenases, catalytic domain"/>
    <property type="match status" value="1"/>
</dbReference>
<dbReference type="RefSeq" id="WP_386728891.1">
    <property type="nucleotide sequence ID" value="NZ_JBHSTP010000001.1"/>
</dbReference>
<dbReference type="InterPro" id="IPR020843">
    <property type="entry name" value="ER"/>
</dbReference>
<dbReference type="InterPro" id="IPR011032">
    <property type="entry name" value="GroES-like_sf"/>
</dbReference>
<proteinExistence type="predicted"/>
<accession>A0ABW1VCN6</accession>
<sequence>MTKHTMQALTQDILGGPEVLSLTEQTRPDPGPSEVLVRVRATGLSPADWVHRRVPGFLGDGPKVLGWDVSGIIEEVGLGVTIHKPGDEVFGMLPYPHGHGAAAEFVVSPARHLTPKPANIDHEAAAAVPLAALTAWQALVDTADVRPGQRVLIHSAAGGVGHLAVQIAKARGAYVIGTASASNHELVRSLGADEVIDYTRDDFSTIAHDIDAVLDTIGGDYIPRSLRTLRPGGGVIVSIALNKATDHRAEASAIGARHELMLVEGDQAGMQAIAALIRAGSLRPAIAATYPLQHADRAHELGETGHVAGKIVLTV</sequence>
<dbReference type="SUPFAM" id="SSF50129">
    <property type="entry name" value="GroES-like"/>
    <property type="match status" value="1"/>
</dbReference>
<dbReference type="InterPro" id="IPR050700">
    <property type="entry name" value="YIM1/Zinc_Alcohol_DH_Fams"/>
</dbReference>
<organism evidence="3 4">
    <name type="scientific">Luethyella okanaganae</name>
    <dbReference type="NCBI Taxonomy" id="69372"/>
    <lineage>
        <taxon>Bacteria</taxon>
        <taxon>Bacillati</taxon>
        <taxon>Actinomycetota</taxon>
        <taxon>Actinomycetes</taxon>
        <taxon>Micrococcales</taxon>
        <taxon>Microbacteriaceae</taxon>
        <taxon>Luethyella</taxon>
    </lineage>
</organism>
<dbReference type="EC" id="1.-.-.-" evidence="3"/>
<dbReference type="PROSITE" id="PS01162">
    <property type="entry name" value="QOR_ZETA_CRYSTAL"/>
    <property type="match status" value="1"/>
</dbReference>
<comment type="caution">
    <text evidence="3">The sequence shown here is derived from an EMBL/GenBank/DDBJ whole genome shotgun (WGS) entry which is preliminary data.</text>
</comment>
<evidence type="ECO:0000313" key="4">
    <source>
        <dbReference type="Proteomes" id="UP001596306"/>
    </source>
</evidence>
<keyword evidence="4" id="KW-1185">Reference proteome</keyword>
<dbReference type="InterPro" id="IPR013154">
    <property type="entry name" value="ADH-like_N"/>
</dbReference>
<evidence type="ECO:0000259" key="2">
    <source>
        <dbReference type="SMART" id="SM00829"/>
    </source>
</evidence>
<name>A0ABW1VCN6_9MICO</name>
<reference evidence="4" key="1">
    <citation type="journal article" date="2019" name="Int. J. Syst. Evol. Microbiol.">
        <title>The Global Catalogue of Microorganisms (GCM) 10K type strain sequencing project: providing services to taxonomists for standard genome sequencing and annotation.</title>
        <authorList>
            <consortium name="The Broad Institute Genomics Platform"/>
            <consortium name="The Broad Institute Genome Sequencing Center for Infectious Disease"/>
            <person name="Wu L."/>
            <person name="Ma J."/>
        </authorList>
    </citation>
    <scope>NUCLEOTIDE SEQUENCE [LARGE SCALE GENOMIC DNA]</scope>
    <source>
        <strain evidence="4">CCUG 43304</strain>
    </source>
</reference>
<evidence type="ECO:0000256" key="1">
    <source>
        <dbReference type="ARBA" id="ARBA00023002"/>
    </source>
</evidence>
<dbReference type="Pfam" id="PF13602">
    <property type="entry name" value="ADH_zinc_N_2"/>
    <property type="match status" value="1"/>
</dbReference>
<dbReference type="InterPro" id="IPR002364">
    <property type="entry name" value="Quin_OxRdtase/zeta-crystal_CS"/>
</dbReference>
<dbReference type="SMART" id="SM00829">
    <property type="entry name" value="PKS_ER"/>
    <property type="match status" value="1"/>
</dbReference>